<evidence type="ECO:0000259" key="2">
    <source>
        <dbReference type="PROSITE" id="PS50943"/>
    </source>
</evidence>
<proteinExistence type="predicted"/>
<dbReference type="Gene3D" id="1.10.260.40">
    <property type="entry name" value="lambda repressor-like DNA-binding domains"/>
    <property type="match status" value="1"/>
</dbReference>
<evidence type="ECO:0000313" key="4">
    <source>
        <dbReference type="Proteomes" id="UP001596109"/>
    </source>
</evidence>
<dbReference type="Proteomes" id="UP001596109">
    <property type="component" value="Unassembled WGS sequence"/>
</dbReference>
<dbReference type="InterPro" id="IPR010982">
    <property type="entry name" value="Lambda_DNA-bd_dom_sf"/>
</dbReference>
<keyword evidence="1" id="KW-0238">DNA-binding</keyword>
<dbReference type="EMBL" id="JBHSNO010000005">
    <property type="protein sequence ID" value="MFC5588625.1"/>
    <property type="molecule type" value="Genomic_DNA"/>
</dbReference>
<dbReference type="Pfam" id="PF12844">
    <property type="entry name" value="HTH_19"/>
    <property type="match status" value="1"/>
</dbReference>
<protein>
    <submittedName>
        <fullName evidence="3">Helix-turn-helix domain-containing protein</fullName>
    </submittedName>
</protein>
<comment type="caution">
    <text evidence="3">The sequence shown here is derived from an EMBL/GenBank/DDBJ whole genome shotgun (WGS) entry which is preliminary data.</text>
</comment>
<dbReference type="InterPro" id="IPR001387">
    <property type="entry name" value="Cro/C1-type_HTH"/>
</dbReference>
<reference evidence="4" key="1">
    <citation type="journal article" date="2019" name="Int. J. Syst. Evol. Microbiol.">
        <title>The Global Catalogue of Microorganisms (GCM) 10K type strain sequencing project: providing services to taxonomists for standard genome sequencing and annotation.</title>
        <authorList>
            <consortium name="The Broad Institute Genomics Platform"/>
            <consortium name="The Broad Institute Genome Sequencing Center for Infectious Disease"/>
            <person name="Wu L."/>
            <person name="Ma J."/>
        </authorList>
    </citation>
    <scope>NUCLEOTIDE SEQUENCE [LARGE SCALE GENOMIC DNA]</scope>
    <source>
        <strain evidence="4">CGMCC 4.1434</strain>
    </source>
</reference>
<dbReference type="PANTHER" id="PTHR46558:SF11">
    <property type="entry name" value="HTH-TYPE TRANSCRIPTIONAL REGULATOR XRE"/>
    <property type="match status" value="1"/>
</dbReference>
<evidence type="ECO:0000313" key="3">
    <source>
        <dbReference type="EMBL" id="MFC5588625.1"/>
    </source>
</evidence>
<dbReference type="SUPFAM" id="SSF47413">
    <property type="entry name" value="lambda repressor-like DNA-binding domains"/>
    <property type="match status" value="1"/>
</dbReference>
<dbReference type="PROSITE" id="PS50943">
    <property type="entry name" value="HTH_CROC1"/>
    <property type="match status" value="1"/>
</dbReference>
<evidence type="ECO:0000256" key="1">
    <source>
        <dbReference type="ARBA" id="ARBA00023125"/>
    </source>
</evidence>
<gene>
    <name evidence="3" type="ORF">ACFPRA_06995</name>
</gene>
<name>A0ABW0TGP0_9BACL</name>
<keyword evidence="4" id="KW-1185">Reference proteome</keyword>
<dbReference type="SMART" id="SM00530">
    <property type="entry name" value="HTH_XRE"/>
    <property type="match status" value="1"/>
</dbReference>
<feature type="domain" description="HTH cro/C1-type" evidence="2">
    <location>
        <begin position="6"/>
        <end position="60"/>
    </location>
</feature>
<dbReference type="CDD" id="cd00093">
    <property type="entry name" value="HTH_XRE"/>
    <property type="match status" value="1"/>
</dbReference>
<sequence length="131" mass="15183">MLGKRLAKLRNDKGLSQYELAEILGFSRGKLANYEQGSRQPDYDTLKIFARYFGVSTDYLLGNSDRIESSQTVTVDDQNITFSTEELHLFEVLKKHPSLFQDLATDPETKVRELSKLYRMKRILLDEDEDD</sequence>
<accession>A0ABW0TGP0</accession>
<organism evidence="3 4">
    <name type="scientific">Sporosarcina soli</name>
    <dbReference type="NCBI Taxonomy" id="334736"/>
    <lineage>
        <taxon>Bacteria</taxon>
        <taxon>Bacillati</taxon>
        <taxon>Bacillota</taxon>
        <taxon>Bacilli</taxon>
        <taxon>Bacillales</taxon>
        <taxon>Caryophanaceae</taxon>
        <taxon>Sporosarcina</taxon>
    </lineage>
</organism>
<dbReference type="PANTHER" id="PTHR46558">
    <property type="entry name" value="TRACRIPTIONAL REGULATORY PROTEIN-RELATED-RELATED"/>
    <property type="match status" value="1"/>
</dbReference>
<dbReference type="RefSeq" id="WP_381432073.1">
    <property type="nucleotide sequence ID" value="NZ_JBHSNO010000005.1"/>
</dbReference>